<evidence type="ECO:0000256" key="2">
    <source>
        <dbReference type="ARBA" id="ARBA00022475"/>
    </source>
</evidence>
<dbReference type="InterPro" id="IPR019734">
    <property type="entry name" value="TPR_rpt"/>
</dbReference>
<dbReference type="GO" id="GO:0005886">
    <property type="term" value="C:plasma membrane"/>
    <property type="evidence" value="ECO:0007669"/>
    <property type="project" value="UniProtKB-SubCell"/>
</dbReference>
<dbReference type="SUPFAM" id="SSF48452">
    <property type="entry name" value="TPR-like"/>
    <property type="match status" value="1"/>
</dbReference>
<evidence type="ECO:0000256" key="3">
    <source>
        <dbReference type="ARBA" id="ARBA00022692"/>
    </source>
</evidence>
<feature type="repeat" description="TPR" evidence="9">
    <location>
        <begin position="170"/>
        <end position="203"/>
    </location>
</feature>
<evidence type="ECO:0000256" key="8">
    <source>
        <dbReference type="ARBA" id="ARBA00024235"/>
    </source>
</evidence>
<dbReference type="PANTHER" id="PTHR38035:SF1">
    <property type="entry name" value="ANCILLARY SECYEG TRANSLOCON SUBUNIT"/>
    <property type="match status" value="1"/>
</dbReference>
<dbReference type="Pfam" id="PF09976">
    <property type="entry name" value="TPR_21"/>
    <property type="match status" value="1"/>
</dbReference>
<dbReference type="InterPro" id="IPR026039">
    <property type="entry name" value="YfgM"/>
</dbReference>
<comment type="caution">
    <text evidence="12">The sequence shown here is derived from an EMBL/GenBank/DDBJ whole genome shotgun (WGS) entry which is preliminary data.</text>
</comment>
<comment type="subcellular location">
    <subcellularLocation>
        <location evidence="1">Cell membrane</location>
        <topology evidence="1">Single-pass type II membrane protein</topology>
    </subcellularLocation>
</comment>
<keyword evidence="6" id="KW-0143">Chaperone</keyword>
<comment type="similarity">
    <text evidence="7">Belongs to the YfgM family.</text>
</comment>
<dbReference type="AlphaFoldDB" id="A0AA90NZ02"/>
<dbReference type="PANTHER" id="PTHR38035">
    <property type="entry name" value="UPF0070 PROTEIN YFGM"/>
    <property type="match status" value="1"/>
</dbReference>
<evidence type="ECO:0000256" key="10">
    <source>
        <dbReference type="SAM" id="Phobius"/>
    </source>
</evidence>
<keyword evidence="5 10" id="KW-0472">Membrane</keyword>
<evidence type="ECO:0000256" key="6">
    <source>
        <dbReference type="ARBA" id="ARBA00023186"/>
    </source>
</evidence>
<protein>
    <recommendedName>
        <fullName evidence="8">Ancillary SecYEG translocon subunit</fullName>
    </recommendedName>
</protein>
<sequence>MSFDSDEEQVEHLKHLWKRYGQPALVAVMITLVGVFGYKAWQKNLYESSVDASKLYESLLEVLPKTSNELSDEDKATMNHVVESLQKDFSHSRYAALATLFLAKQQVKTKVLDRAINSFEWILSQKPDEKIEAITRIRLARVLIDLSDGKENQALEVLAKLKSDNKYFVGSIESVRGDIYLALGERDNAKKAYQKALDIADGQSRNLLQLKLDDLASMY</sequence>
<keyword evidence="2" id="KW-1003">Cell membrane</keyword>
<evidence type="ECO:0000259" key="11">
    <source>
        <dbReference type="Pfam" id="PF09976"/>
    </source>
</evidence>
<name>A0AA90NZ02_9GAMM</name>
<keyword evidence="13" id="KW-1185">Reference proteome</keyword>
<evidence type="ECO:0000256" key="7">
    <source>
        <dbReference type="ARBA" id="ARBA00024197"/>
    </source>
</evidence>
<evidence type="ECO:0000313" key="12">
    <source>
        <dbReference type="EMBL" id="MDP0587861.1"/>
    </source>
</evidence>
<reference evidence="12 13" key="1">
    <citation type="journal article" date="2023" name="bioRxiv">
        <title>An intranuclear bacterial parasite of deep-sea mussels expresses apoptosis inhibitors acquired from its host.</title>
        <authorList>
            <person name="Gonzalez Porras M.A."/>
            <person name="Assie A."/>
            <person name="Tietjen M."/>
            <person name="Violette M."/>
            <person name="Kleiner M."/>
            <person name="Gruber-Vodicka H."/>
            <person name="Dubilier N."/>
            <person name="Leisch N."/>
        </authorList>
    </citation>
    <scope>NUCLEOTIDE SEQUENCE [LARGE SCALE GENOMIC DNA]</scope>
    <source>
        <strain evidence="12">IAP13</strain>
    </source>
</reference>
<keyword evidence="3 10" id="KW-0812">Transmembrane</keyword>
<dbReference type="PIRSF" id="PIRSF006170">
    <property type="entry name" value="YfgM"/>
    <property type="match status" value="1"/>
</dbReference>
<dbReference type="InterPro" id="IPR011990">
    <property type="entry name" value="TPR-like_helical_dom_sf"/>
</dbReference>
<feature type="domain" description="Ancillary SecYEG translocon subunit/Cell division coordinator CpoB TPR" evidence="11">
    <location>
        <begin position="14"/>
        <end position="216"/>
    </location>
</feature>
<dbReference type="Proteomes" id="UP001178148">
    <property type="component" value="Unassembled WGS sequence"/>
</dbReference>
<dbReference type="InterPro" id="IPR018704">
    <property type="entry name" value="SecYEG/CpoB_TPR"/>
</dbReference>
<evidence type="ECO:0000256" key="4">
    <source>
        <dbReference type="ARBA" id="ARBA00022989"/>
    </source>
</evidence>
<dbReference type="EMBL" id="JASXSV010000001">
    <property type="protein sequence ID" value="MDP0587861.1"/>
    <property type="molecule type" value="Genomic_DNA"/>
</dbReference>
<evidence type="ECO:0000313" key="13">
    <source>
        <dbReference type="Proteomes" id="UP001178148"/>
    </source>
</evidence>
<accession>A0AA90NZ02</accession>
<keyword evidence="9" id="KW-0802">TPR repeat</keyword>
<dbReference type="PROSITE" id="PS50005">
    <property type="entry name" value="TPR"/>
    <property type="match status" value="1"/>
</dbReference>
<dbReference type="Gene3D" id="1.25.40.10">
    <property type="entry name" value="Tetratricopeptide repeat domain"/>
    <property type="match status" value="1"/>
</dbReference>
<dbReference type="GO" id="GO:0044877">
    <property type="term" value="F:protein-containing complex binding"/>
    <property type="evidence" value="ECO:0007669"/>
    <property type="project" value="InterPro"/>
</dbReference>
<evidence type="ECO:0000256" key="1">
    <source>
        <dbReference type="ARBA" id="ARBA00004401"/>
    </source>
</evidence>
<proteinExistence type="inferred from homology"/>
<keyword evidence="4 10" id="KW-1133">Transmembrane helix</keyword>
<evidence type="ECO:0000256" key="9">
    <source>
        <dbReference type="PROSITE-ProRule" id="PRU00339"/>
    </source>
</evidence>
<feature type="transmembrane region" description="Helical" evidence="10">
    <location>
        <begin position="20"/>
        <end position="38"/>
    </location>
</feature>
<gene>
    <name evidence="12" type="ORF">QS748_01070</name>
</gene>
<organism evidence="12 13">
    <name type="scientific">Candidatus Endonucleibacter bathymodioli</name>
    <dbReference type="NCBI Taxonomy" id="539814"/>
    <lineage>
        <taxon>Bacteria</taxon>
        <taxon>Pseudomonadati</taxon>
        <taxon>Pseudomonadota</taxon>
        <taxon>Gammaproteobacteria</taxon>
        <taxon>Oceanospirillales</taxon>
        <taxon>Endozoicomonadaceae</taxon>
        <taxon>Candidatus Endonucleibacter</taxon>
    </lineage>
</organism>
<evidence type="ECO:0000256" key="5">
    <source>
        <dbReference type="ARBA" id="ARBA00023136"/>
    </source>
</evidence>